<dbReference type="InterPro" id="IPR004654">
    <property type="entry name" value="ROK_glcA"/>
</dbReference>
<comment type="caution">
    <text evidence="9">The sequence shown here is derived from an EMBL/GenBank/DDBJ whole genome shotgun (WGS) entry which is preliminary data.</text>
</comment>
<dbReference type="GO" id="GO:0006096">
    <property type="term" value="P:glycolytic process"/>
    <property type="evidence" value="ECO:0007669"/>
    <property type="project" value="InterPro"/>
</dbReference>
<dbReference type="InterPro" id="IPR043129">
    <property type="entry name" value="ATPase_NBD"/>
</dbReference>
<dbReference type="GO" id="GO:0005737">
    <property type="term" value="C:cytoplasm"/>
    <property type="evidence" value="ECO:0007669"/>
    <property type="project" value="InterPro"/>
</dbReference>
<keyword evidence="5" id="KW-0547">Nucleotide-binding</keyword>
<dbReference type="GeneID" id="98659621"/>
<dbReference type="Proteomes" id="UP001298753">
    <property type="component" value="Unassembled WGS sequence"/>
</dbReference>
<evidence type="ECO:0000256" key="2">
    <source>
        <dbReference type="ARBA" id="ARBA00012323"/>
    </source>
</evidence>
<name>A0AAW4W3M8_9FIRM</name>
<accession>A0AAW4W3M8</accession>
<dbReference type="PANTHER" id="PTHR18964:SF149">
    <property type="entry name" value="BIFUNCTIONAL UDP-N-ACETYLGLUCOSAMINE 2-EPIMERASE_N-ACETYLMANNOSAMINE KINASE"/>
    <property type="match status" value="1"/>
</dbReference>
<evidence type="ECO:0000256" key="7">
    <source>
        <dbReference type="ARBA" id="ARBA00022840"/>
    </source>
</evidence>
<evidence type="ECO:0000256" key="6">
    <source>
        <dbReference type="ARBA" id="ARBA00022777"/>
    </source>
</evidence>
<dbReference type="Gene3D" id="3.30.420.40">
    <property type="match status" value="2"/>
</dbReference>
<protein>
    <recommendedName>
        <fullName evidence="3">Glucokinase</fullName>
        <ecNumber evidence="2">2.7.1.2</ecNumber>
    </recommendedName>
    <alternativeName>
        <fullName evidence="8">Glucose kinase</fullName>
    </alternativeName>
</protein>
<evidence type="ECO:0000256" key="3">
    <source>
        <dbReference type="ARBA" id="ARBA00014701"/>
    </source>
</evidence>
<keyword evidence="10" id="KW-1185">Reference proteome</keyword>
<proteinExistence type="inferred from homology"/>
<keyword evidence="4" id="KW-0808">Transferase</keyword>
<organism evidence="9 10">
    <name type="scientific">Agathobaculum butyriciproducens</name>
    <dbReference type="NCBI Taxonomy" id="1628085"/>
    <lineage>
        <taxon>Bacteria</taxon>
        <taxon>Bacillati</taxon>
        <taxon>Bacillota</taxon>
        <taxon>Clostridia</taxon>
        <taxon>Eubacteriales</taxon>
        <taxon>Butyricicoccaceae</taxon>
        <taxon>Agathobaculum</taxon>
    </lineage>
</organism>
<sequence length="308" mass="31925">MRIGIDLGGTTVKAALCTEDGTLLCKDSLPTRTGNAAGLKADMKTLALSLCRAHSCAAEDVTAIGIGVPGSFDKKTCTLRFGTNLDLNNVSFADAFLPEFGCPVHLDNDANCAALGEATAGAAKGTRNMLMVTLGTGVGGGIIINGQLYTGCNGIAGEIGHMVIRKDGEPCNCGRRGCLEAYCSAASLVRFAERALEDGRKSVLAVHKGQLNAKQICDAVDAGDALAQELFDEYCGNLANGLASFVNLFQPESIVLGGGLAGYGEKLLEPLRKLTFPQTFRGEDRNTEIVCASLGNDAGLVGAAMLVE</sequence>
<dbReference type="GO" id="GO:0004340">
    <property type="term" value="F:glucokinase activity"/>
    <property type="evidence" value="ECO:0007669"/>
    <property type="project" value="UniProtKB-EC"/>
</dbReference>
<reference evidence="9 10" key="1">
    <citation type="submission" date="2021-10" db="EMBL/GenBank/DDBJ databases">
        <title>Anaerobic single-cell dispensing facilitates the cultivation of human gut bacteria.</title>
        <authorList>
            <person name="Afrizal A."/>
        </authorList>
    </citation>
    <scope>NUCLEOTIDE SEQUENCE [LARGE SCALE GENOMIC DNA]</scope>
    <source>
        <strain evidence="9 10">CLA-AA-H270</strain>
    </source>
</reference>
<keyword evidence="6" id="KW-0418">Kinase</keyword>
<dbReference type="EC" id="2.7.1.2" evidence="2"/>
<evidence type="ECO:0000256" key="1">
    <source>
        <dbReference type="ARBA" id="ARBA00006479"/>
    </source>
</evidence>
<evidence type="ECO:0000256" key="4">
    <source>
        <dbReference type="ARBA" id="ARBA00022679"/>
    </source>
</evidence>
<dbReference type="EMBL" id="JAJEPX010000015">
    <property type="protein sequence ID" value="MCC2176768.1"/>
    <property type="molecule type" value="Genomic_DNA"/>
</dbReference>
<dbReference type="RefSeq" id="WP_227600600.1">
    <property type="nucleotide sequence ID" value="NZ_DBGBDM010000080.1"/>
</dbReference>
<dbReference type="InterPro" id="IPR000600">
    <property type="entry name" value="ROK"/>
</dbReference>
<evidence type="ECO:0000256" key="5">
    <source>
        <dbReference type="ARBA" id="ARBA00022741"/>
    </source>
</evidence>
<dbReference type="GO" id="GO:0005524">
    <property type="term" value="F:ATP binding"/>
    <property type="evidence" value="ECO:0007669"/>
    <property type="project" value="UniProtKB-KW"/>
</dbReference>
<dbReference type="AlphaFoldDB" id="A0AAW4W3M8"/>
<gene>
    <name evidence="9" type="ORF">LKD22_06465</name>
</gene>
<dbReference type="NCBIfam" id="TIGR00744">
    <property type="entry name" value="ROK_glcA_fam"/>
    <property type="match status" value="1"/>
</dbReference>
<evidence type="ECO:0000256" key="8">
    <source>
        <dbReference type="ARBA" id="ARBA00032386"/>
    </source>
</evidence>
<dbReference type="InterPro" id="IPR049874">
    <property type="entry name" value="ROK_cs"/>
</dbReference>
<keyword evidence="7" id="KW-0067">ATP-binding</keyword>
<evidence type="ECO:0000313" key="9">
    <source>
        <dbReference type="EMBL" id="MCC2176768.1"/>
    </source>
</evidence>
<dbReference type="SUPFAM" id="SSF53067">
    <property type="entry name" value="Actin-like ATPase domain"/>
    <property type="match status" value="1"/>
</dbReference>
<comment type="similarity">
    <text evidence="1">Belongs to the ROK (NagC/XylR) family.</text>
</comment>
<dbReference type="PROSITE" id="PS01125">
    <property type="entry name" value="ROK"/>
    <property type="match status" value="1"/>
</dbReference>
<dbReference type="Pfam" id="PF00480">
    <property type="entry name" value="ROK"/>
    <property type="match status" value="1"/>
</dbReference>
<evidence type="ECO:0000313" key="10">
    <source>
        <dbReference type="Proteomes" id="UP001298753"/>
    </source>
</evidence>
<dbReference type="PANTHER" id="PTHR18964">
    <property type="entry name" value="ROK (REPRESSOR, ORF, KINASE) FAMILY"/>
    <property type="match status" value="1"/>
</dbReference>